<feature type="transmembrane region" description="Helical" evidence="6">
    <location>
        <begin position="251"/>
        <end position="269"/>
    </location>
</feature>
<keyword evidence="5 6" id="KW-0472">Membrane</keyword>
<evidence type="ECO:0000256" key="3">
    <source>
        <dbReference type="ARBA" id="ARBA00022692"/>
    </source>
</evidence>
<dbReference type="PANTHER" id="PTHR12778">
    <property type="entry name" value="SOLUTE CARRIER FAMILY 33 ACETYL-COA TRANSPORTER -RELATED"/>
    <property type="match status" value="1"/>
</dbReference>
<feature type="transmembrane region" description="Helical" evidence="6">
    <location>
        <begin position="106"/>
        <end position="128"/>
    </location>
</feature>
<dbReference type="GO" id="GO:0022857">
    <property type="term" value="F:transmembrane transporter activity"/>
    <property type="evidence" value="ECO:0007669"/>
    <property type="project" value="InterPro"/>
</dbReference>
<evidence type="ECO:0000259" key="7">
    <source>
        <dbReference type="PROSITE" id="PS50850"/>
    </source>
</evidence>
<dbReference type="PANTHER" id="PTHR12778:SF10">
    <property type="entry name" value="MAJOR FACILITATOR SUPERFAMILY DOMAIN-CONTAINING PROTEIN 3"/>
    <property type="match status" value="1"/>
</dbReference>
<evidence type="ECO:0000256" key="5">
    <source>
        <dbReference type="ARBA" id="ARBA00023136"/>
    </source>
</evidence>
<dbReference type="InterPro" id="IPR011701">
    <property type="entry name" value="MFS"/>
</dbReference>
<feature type="transmembrane region" description="Helical" evidence="6">
    <location>
        <begin position="474"/>
        <end position="493"/>
    </location>
</feature>
<feature type="transmembrane region" description="Helical" evidence="6">
    <location>
        <begin position="345"/>
        <end position="370"/>
    </location>
</feature>
<dbReference type="SUPFAM" id="SSF103473">
    <property type="entry name" value="MFS general substrate transporter"/>
    <property type="match status" value="1"/>
</dbReference>
<proteinExistence type="predicted"/>
<dbReference type="InterPro" id="IPR004752">
    <property type="entry name" value="AmpG_permease/AT-1"/>
</dbReference>
<feature type="transmembrane region" description="Helical" evidence="6">
    <location>
        <begin position="411"/>
        <end position="432"/>
    </location>
</feature>
<dbReference type="PROSITE" id="PS50850">
    <property type="entry name" value="MFS"/>
    <property type="match status" value="1"/>
</dbReference>
<name>A0A5S9P9T3_9GAMM</name>
<feature type="transmembrane region" description="Helical" evidence="6">
    <location>
        <begin position="211"/>
        <end position="231"/>
    </location>
</feature>
<dbReference type="NCBIfam" id="TIGR00901">
    <property type="entry name" value="2A0125"/>
    <property type="match status" value="1"/>
</dbReference>
<feature type="transmembrane region" description="Helical" evidence="6">
    <location>
        <begin position="289"/>
        <end position="315"/>
    </location>
</feature>
<dbReference type="Proteomes" id="UP000434580">
    <property type="component" value="Unassembled WGS sequence"/>
</dbReference>
<feature type="transmembrane region" description="Helical" evidence="6">
    <location>
        <begin position="438"/>
        <end position="462"/>
    </location>
</feature>
<dbReference type="InterPro" id="IPR036259">
    <property type="entry name" value="MFS_trans_sf"/>
</dbReference>
<keyword evidence="4 6" id="KW-1133">Transmembrane helix</keyword>
<feature type="transmembrane region" description="Helical" evidence="6">
    <location>
        <begin position="34"/>
        <end position="59"/>
    </location>
</feature>
<evidence type="ECO:0000256" key="4">
    <source>
        <dbReference type="ARBA" id="ARBA00022989"/>
    </source>
</evidence>
<accession>A0A5S9P9T3</accession>
<feature type="transmembrane region" description="Helical" evidence="6">
    <location>
        <begin position="134"/>
        <end position="155"/>
    </location>
</feature>
<feature type="transmembrane region" description="Helical" evidence="6">
    <location>
        <begin position="176"/>
        <end position="199"/>
    </location>
</feature>
<dbReference type="Gene3D" id="1.20.1250.20">
    <property type="entry name" value="MFS general substrate transporter like domains"/>
    <property type="match status" value="2"/>
</dbReference>
<feature type="transmembrane region" description="Helical" evidence="6">
    <location>
        <begin position="382"/>
        <end position="404"/>
    </location>
</feature>
<dbReference type="GO" id="GO:0016020">
    <property type="term" value="C:membrane"/>
    <property type="evidence" value="ECO:0007669"/>
    <property type="project" value="UniProtKB-SubCell"/>
</dbReference>
<dbReference type="Pfam" id="PF07690">
    <property type="entry name" value="MFS_1"/>
    <property type="match status" value="2"/>
</dbReference>
<evidence type="ECO:0000313" key="8">
    <source>
        <dbReference type="EMBL" id="CAA0100107.1"/>
    </source>
</evidence>
<organism evidence="8 9">
    <name type="scientific">BD1-7 clade bacterium</name>
    <dbReference type="NCBI Taxonomy" id="2029982"/>
    <lineage>
        <taxon>Bacteria</taxon>
        <taxon>Pseudomonadati</taxon>
        <taxon>Pseudomonadota</taxon>
        <taxon>Gammaproteobacteria</taxon>
        <taxon>Cellvibrionales</taxon>
        <taxon>Spongiibacteraceae</taxon>
        <taxon>BD1-7 clade</taxon>
    </lineage>
</organism>
<keyword evidence="3 6" id="KW-0812">Transmembrane</keyword>
<dbReference type="AlphaFoldDB" id="A0A5S9P9T3"/>
<protein>
    <submittedName>
        <fullName evidence="8">Protein AmpG</fullName>
    </submittedName>
</protein>
<feature type="domain" description="Major facilitator superfamily (MFS) profile" evidence="7">
    <location>
        <begin position="33"/>
        <end position="526"/>
    </location>
</feature>
<keyword evidence="2" id="KW-0813">Transport</keyword>
<comment type="subcellular location">
    <subcellularLocation>
        <location evidence="1">Membrane</location>
        <topology evidence="1">Multi-pass membrane protein</topology>
    </subcellularLocation>
</comment>
<evidence type="ECO:0000256" key="1">
    <source>
        <dbReference type="ARBA" id="ARBA00004141"/>
    </source>
</evidence>
<dbReference type="EMBL" id="CACSII010000008">
    <property type="protein sequence ID" value="CAA0100107.1"/>
    <property type="molecule type" value="Genomic_DNA"/>
</dbReference>
<sequence>MTNKHNKDVETADSPASSKLAFFSAWRAYLEPRVLVMLFLGFSAGLPLLLIFGTLGLWLREAGFDRADVTYFSWAALGYSFKFVWAPLVGSMPLPFLTRWFGQRRGWLLVSQALIIAAITGMALINPAEFDNGLVLLAVFAVMLGFSSATQDIVIDAFRIESAPKALQAMMSAMYVAGYRIGVLAAGAGALFLADWWGSSSDLYVYAAWRHTYLCMALLMGIGVVTTLLIAEPESPETADINSFTHRDHGLLFLTFVVAVAGFVLSYFYSADLAVDLRVGLADVLSNKVLGSVVVEAGRLISAVVIALLIARTLIKLGVVNRQLLAHSYISPVSEFFSRYSRQQVLLLFLLIALYRMSDIVLGVSANIFYQDMGFSKSQIAGVVKVFGFGMSLLGGFAGGILCLRMGVIRTLFVGGVLSAATNLLFVWMAHVGYNVPMLYLVISADNLAAALAVAAFVAFLSNLVNVSFTAMQYAIFSSLMTLFPKILGGYSGSLVDTLGYAQFFTLTALMGLPVLVVIVLIRQKIHVDEPQKSDL</sequence>
<feature type="transmembrane region" description="Helical" evidence="6">
    <location>
        <begin position="499"/>
        <end position="522"/>
    </location>
</feature>
<evidence type="ECO:0000256" key="6">
    <source>
        <dbReference type="SAM" id="Phobius"/>
    </source>
</evidence>
<evidence type="ECO:0000313" key="9">
    <source>
        <dbReference type="Proteomes" id="UP000434580"/>
    </source>
</evidence>
<gene>
    <name evidence="8" type="primary">ampG</name>
    <name evidence="8" type="ORF">DPBNPPHM_03752</name>
</gene>
<reference evidence="8 9" key="1">
    <citation type="submission" date="2019-11" db="EMBL/GenBank/DDBJ databases">
        <authorList>
            <person name="Holert J."/>
        </authorList>
    </citation>
    <scope>NUCLEOTIDE SEQUENCE [LARGE SCALE GENOMIC DNA]</scope>
    <source>
        <strain evidence="8">BC5_2</strain>
    </source>
</reference>
<dbReference type="InterPro" id="IPR020846">
    <property type="entry name" value="MFS_dom"/>
</dbReference>
<evidence type="ECO:0000256" key="2">
    <source>
        <dbReference type="ARBA" id="ARBA00022448"/>
    </source>
</evidence>
<feature type="transmembrane region" description="Helical" evidence="6">
    <location>
        <begin position="71"/>
        <end position="94"/>
    </location>
</feature>